<dbReference type="InterPro" id="IPR016032">
    <property type="entry name" value="Sig_transdc_resp-reg_C-effctor"/>
</dbReference>
<feature type="domain" description="Response regulatory" evidence="8">
    <location>
        <begin position="17"/>
        <end position="130"/>
    </location>
</feature>
<dbReference type="Gene3D" id="3.40.50.2300">
    <property type="match status" value="1"/>
</dbReference>
<dbReference type="GO" id="GO:0032993">
    <property type="term" value="C:protein-DNA complex"/>
    <property type="evidence" value="ECO:0007669"/>
    <property type="project" value="TreeGrafter"/>
</dbReference>
<evidence type="ECO:0000313" key="11">
    <source>
        <dbReference type="Proteomes" id="UP001165679"/>
    </source>
</evidence>
<dbReference type="InterPro" id="IPR036388">
    <property type="entry name" value="WH-like_DNA-bd_sf"/>
</dbReference>
<evidence type="ECO:0000256" key="5">
    <source>
        <dbReference type="ARBA" id="ARBA00023163"/>
    </source>
</evidence>
<keyword evidence="3" id="KW-0805">Transcription regulation</keyword>
<evidence type="ECO:0000256" key="6">
    <source>
        <dbReference type="PROSITE-ProRule" id="PRU00169"/>
    </source>
</evidence>
<organism evidence="10 11">
    <name type="scientific">Limobrevibacterium gyesilva</name>
    <dbReference type="NCBI Taxonomy" id="2991712"/>
    <lineage>
        <taxon>Bacteria</taxon>
        <taxon>Pseudomonadati</taxon>
        <taxon>Pseudomonadota</taxon>
        <taxon>Alphaproteobacteria</taxon>
        <taxon>Acetobacterales</taxon>
        <taxon>Acetobacteraceae</taxon>
        <taxon>Limobrevibacterium</taxon>
    </lineage>
</organism>
<evidence type="ECO:0000259" key="9">
    <source>
        <dbReference type="PROSITE" id="PS51755"/>
    </source>
</evidence>
<dbReference type="Gene3D" id="6.10.250.690">
    <property type="match status" value="1"/>
</dbReference>
<dbReference type="InterPro" id="IPR039420">
    <property type="entry name" value="WalR-like"/>
</dbReference>
<evidence type="ECO:0000256" key="1">
    <source>
        <dbReference type="ARBA" id="ARBA00022553"/>
    </source>
</evidence>
<dbReference type="Pfam" id="PF00486">
    <property type="entry name" value="Trans_reg_C"/>
    <property type="match status" value="1"/>
</dbReference>
<dbReference type="PANTHER" id="PTHR48111:SF1">
    <property type="entry name" value="TWO-COMPONENT RESPONSE REGULATOR ORR33"/>
    <property type="match status" value="1"/>
</dbReference>
<dbReference type="CDD" id="cd00383">
    <property type="entry name" value="trans_reg_C"/>
    <property type="match status" value="1"/>
</dbReference>
<evidence type="ECO:0000256" key="3">
    <source>
        <dbReference type="ARBA" id="ARBA00023015"/>
    </source>
</evidence>
<dbReference type="InterPro" id="IPR011006">
    <property type="entry name" value="CheY-like_superfamily"/>
</dbReference>
<dbReference type="RefSeq" id="WP_264716570.1">
    <property type="nucleotide sequence ID" value="NZ_JAPDNT010000042.1"/>
</dbReference>
<feature type="DNA-binding region" description="OmpR/PhoB-type" evidence="7">
    <location>
        <begin position="136"/>
        <end position="236"/>
    </location>
</feature>
<dbReference type="InterPro" id="IPR001789">
    <property type="entry name" value="Sig_transdc_resp-reg_receiver"/>
</dbReference>
<keyword evidence="4 7" id="KW-0238">DNA-binding</keyword>
<dbReference type="SUPFAM" id="SSF52172">
    <property type="entry name" value="CheY-like"/>
    <property type="match status" value="1"/>
</dbReference>
<dbReference type="Gene3D" id="1.10.10.10">
    <property type="entry name" value="Winged helix-like DNA-binding domain superfamily/Winged helix DNA-binding domain"/>
    <property type="match status" value="1"/>
</dbReference>
<keyword evidence="2" id="KW-0902">Two-component regulatory system</keyword>
<reference evidence="10" key="2">
    <citation type="submission" date="2022-10" db="EMBL/GenBank/DDBJ databases">
        <authorList>
            <person name="Trinh H.N."/>
        </authorList>
    </citation>
    <scope>NUCLEOTIDE SEQUENCE</scope>
    <source>
        <strain evidence="10">RN2-1</strain>
    </source>
</reference>
<dbReference type="PROSITE" id="PS51755">
    <property type="entry name" value="OMPR_PHOB"/>
    <property type="match status" value="1"/>
</dbReference>
<dbReference type="GO" id="GO:0005829">
    <property type="term" value="C:cytosol"/>
    <property type="evidence" value="ECO:0007669"/>
    <property type="project" value="TreeGrafter"/>
</dbReference>
<keyword evidence="1 6" id="KW-0597">Phosphoprotein</keyword>
<evidence type="ECO:0000259" key="8">
    <source>
        <dbReference type="PROSITE" id="PS50110"/>
    </source>
</evidence>
<accession>A0AA41YPC2</accession>
<proteinExistence type="predicted"/>
<dbReference type="AlphaFoldDB" id="A0AA41YPC2"/>
<dbReference type="Proteomes" id="UP001165679">
    <property type="component" value="Unassembled WGS sequence"/>
</dbReference>
<keyword evidence="5" id="KW-0804">Transcription</keyword>
<dbReference type="PROSITE" id="PS50110">
    <property type="entry name" value="RESPONSE_REGULATORY"/>
    <property type="match status" value="1"/>
</dbReference>
<dbReference type="EMBL" id="JAPDNT010000042">
    <property type="protein sequence ID" value="MCW3477614.1"/>
    <property type="molecule type" value="Genomic_DNA"/>
</dbReference>
<sequence length="246" mass="26703">MAPVRPRQTDKHSARLRILIVEDTATVAATIQAGLHQAGMTTELAVTGAEALTLKESFRPDIALIDLGLPDVCGLHLVERFAHDGACGVIVVTANGEETARIDGLETGADDYIVKPVALRELVARVRALHRRMQRPAELRPGTILVDHARRSLVGPTGKRTPLTEAELAALETLLDAEGVSVSREWLSRAALKRAPHAEDRSVDQLVLKLRRKLAMHGASPRTILSARRQGYVIADPTLFRSAPLP</sequence>
<dbReference type="Pfam" id="PF00072">
    <property type="entry name" value="Response_reg"/>
    <property type="match status" value="1"/>
</dbReference>
<dbReference type="PANTHER" id="PTHR48111">
    <property type="entry name" value="REGULATOR OF RPOS"/>
    <property type="match status" value="1"/>
</dbReference>
<name>A0AA41YPC2_9PROT</name>
<evidence type="ECO:0000256" key="7">
    <source>
        <dbReference type="PROSITE-ProRule" id="PRU01091"/>
    </source>
</evidence>
<gene>
    <name evidence="10" type="ORF">OL599_23935</name>
</gene>
<dbReference type="SMART" id="SM00862">
    <property type="entry name" value="Trans_reg_C"/>
    <property type="match status" value="1"/>
</dbReference>
<evidence type="ECO:0000313" key="10">
    <source>
        <dbReference type="EMBL" id="MCW3477614.1"/>
    </source>
</evidence>
<protein>
    <submittedName>
        <fullName evidence="10">Response regulator transcription factor</fullName>
    </submittedName>
</protein>
<dbReference type="InterPro" id="IPR001867">
    <property type="entry name" value="OmpR/PhoB-type_DNA-bd"/>
</dbReference>
<dbReference type="SMART" id="SM00448">
    <property type="entry name" value="REC"/>
    <property type="match status" value="1"/>
</dbReference>
<reference evidence="10" key="1">
    <citation type="submission" date="2022-09" db="EMBL/GenBank/DDBJ databases">
        <title>Rhodovastum sp. nov. RN2-1 isolated from soil in Seongnam, South Korea.</title>
        <authorList>
            <person name="Le N.T."/>
        </authorList>
    </citation>
    <scope>NUCLEOTIDE SEQUENCE</scope>
    <source>
        <strain evidence="10">RN2-1</strain>
    </source>
</reference>
<comment type="caution">
    <text evidence="10">The sequence shown here is derived from an EMBL/GenBank/DDBJ whole genome shotgun (WGS) entry which is preliminary data.</text>
</comment>
<feature type="modified residue" description="4-aspartylphosphate" evidence="6">
    <location>
        <position position="66"/>
    </location>
</feature>
<dbReference type="GO" id="GO:0000156">
    <property type="term" value="F:phosphorelay response regulator activity"/>
    <property type="evidence" value="ECO:0007669"/>
    <property type="project" value="TreeGrafter"/>
</dbReference>
<evidence type="ECO:0000256" key="4">
    <source>
        <dbReference type="ARBA" id="ARBA00023125"/>
    </source>
</evidence>
<dbReference type="SUPFAM" id="SSF46894">
    <property type="entry name" value="C-terminal effector domain of the bipartite response regulators"/>
    <property type="match status" value="1"/>
</dbReference>
<feature type="domain" description="OmpR/PhoB-type" evidence="9">
    <location>
        <begin position="136"/>
        <end position="236"/>
    </location>
</feature>
<keyword evidence="11" id="KW-1185">Reference proteome</keyword>
<dbReference type="GO" id="GO:0006355">
    <property type="term" value="P:regulation of DNA-templated transcription"/>
    <property type="evidence" value="ECO:0007669"/>
    <property type="project" value="InterPro"/>
</dbReference>
<evidence type="ECO:0000256" key="2">
    <source>
        <dbReference type="ARBA" id="ARBA00023012"/>
    </source>
</evidence>
<dbReference type="GO" id="GO:0000976">
    <property type="term" value="F:transcription cis-regulatory region binding"/>
    <property type="evidence" value="ECO:0007669"/>
    <property type="project" value="TreeGrafter"/>
</dbReference>